<evidence type="ECO:0000313" key="3">
    <source>
        <dbReference type="Proteomes" id="UP000578531"/>
    </source>
</evidence>
<feature type="region of interest" description="Disordered" evidence="1">
    <location>
        <begin position="1"/>
        <end position="22"/>
    </location>
</feature>
<feature type="region of interest" description="Disordered" evidence="1">
    <location>
        <begin position="426"/>
        <end position="487"/>
    </location>
</feature>
<feature type="compositionally biased region" description="Polar residues" evidence="1">
    <location>
        <begin position="452"/>
        <end position="471"/>
    </location>
</feature>
<comment type="caution">
    <text evidence="2">The sequence shown here is derived from an EMBL/GenBank/DDBJ whole genome shotgun (WGS) entry which is preliminary data.</text>
</comment>
<organism evidence="2 3">
    <name type="scientific">Letharia columbiana</name>
    <dbReference type="NCBI Taxonomy" id="112416"/>
    <lineage>
        <taxon>Eukaryota</taxon>
        <taxon>Fungi</taxon>
        <taxon>Dikarya</taxon>
        <taxon>Ascomycota</taxon>
        <taxon>Pezizomycotina</taxon>
        <taxon>Lecanoromycetes</taxon>
        <taxon>OSLEUM clade</taxon>
        <taxon>Lecanoromycetidae</taxon>
        <taxon>Lecanorales</taxon>
        <taxon>Lecanorineae</taxon>
        <taxon>Parmeliaceae</taxon>
        <taxon>Letharia</taxon>
    </lineage>
</organism>
<accession>A0A8H6FQJ2</accession>
<name>A0A8H6FQJ2_9LECA</name>
<keyword evidence="3" id="KW-1185">Reference proteome</keyword>
<dbReference type="OrthoDB" id="2310150at2759"/>
<protein>
    <submittedName>
        <fullName evidence="2">Uncharacterized protein</fullName>
    </submittedName>
</protein>
<feature type="region of interest" description="Disordered" evidence="1">
    <location>
        <begin position="40"/>
        <end position="59"/>
    </location>
</feature>
<feature type="region of interest" description="Disordered" evidence="1">
    <location>
        <begin position="341"/>
        <end position="407"/>
    </location>
</feature>
<feature type="compositionally biased region" description="Polar residues" evidence="1">
    <location>
        <begin position="426"/>
        <end position="444"/>
    </location>
</feature>
<dbReference type="RefSeq" id="XP_037162207.1">
    <property type="nucleotide sequence ID" value="XM_037310891.1"/>
</dbReference>
<evidence type="ECO:0000256" key="1">
    <source>
        <dbReference type="SAM" id="MobiDB-lite"/>
    </source>
</evidence>
<reference evidence="2 3" key="1">
    <citation type="journal article" date="2020" name="Genomics">
        <title>Complete, high-quality genomes from long-read metagenomic sequencing of two wolf lichen thalli reveals enigmatic genome architecture.</title>
        <authorList>
            <person name="McKenzie S.K."/>
            <person name="Walston R.F."/>
            <person name="Allen J.L."/>
        </authorList>
    </citation>
    <scope>NUCLEOTIDE SEQUENCE [LARGE SCALE GENOMIC DNA]</scope>
    <source>
        <strain evidence="2">WasteWater2</strain>
    </source>
</reference>
<proteinExistence type="predicted"/>
<sequence>MSAHNITPIREEEVESTTSAIADTPFIKEEVHVNINMAAKTATPVGEEEGKTSSSASTMVPIREEEEELDGEMMVIGYFFQVPPVKWHPKLEMMSKAGLTQGQYEQKVLAQEFDIPEEVDEFISIDCPDMPWGVSRTFTVQRSALLRSPVLADFFASLDYLPGCKMNLHFMNDPGVCFDVIQTYLENGPDCYPVRRLKVYITRLTKDADRFMVLIRLYKFAIKLKLIHLKIMAFEVIHDLEWEMSAECCPKIAQLVFAQQSPYDDNIKAWILKHIGHFHKKLSRSNTWAALVPILDPELGQHWANMNISGIRVLSMIAEEATDQAVSDVLARFSSPAKNSAVSAIEGPPISTSPTKSEASTQTDDSSLTEVPNKTEPSTSQKVGVEKTNDATPKGRKHRRSGPTMNNNQFIIGMHKEWVVTCTPTKRSKLSPTSTKSAFPTMSKSETEKTNAEISHAQTSERSPPTITVSQYEGDVSAGSKRKTAPAIKSVEQYKEDLRKQQELDDNEWEDEEEEAAILEAIRSFGATPRDDSKAREVLGLPERRASIDAAPRPYDENAKARRVLGINDDTGGYIAGRKETRMMRVKKSLTKFNDLLNP</sequence>
<evidence type="ECO:0000313" key="2">
    <source>
        <dbReference type="EMBL" id="KAF6232781.1"/>
    </source>
</evidence>
<gene>
    <name evidence="2" type="ORF">HO173_008995</name>
</gene>
<feature type="compositionally biased region" description="Polar residues" evidence="1">
    <location>
        <begin position="350"/>
        <end position="382"/>
    </location>
</feature>
<dbReference type="AlphaFoldDB" id="A0A8H6FQJ2"/>
<dbReference type="GeneID" id="59290649"/>
<dbReference type="Proteomes" id="UP000578531">
    <property type="component" value="Unassembled WGS sequence"/>
</dbReference>
<dbReference type="EMBL" id="JACCJC010000045">
    <property type="protein sequence ID" value="KAF6232781.1"/>
    <property type="molecule type" value="Genomic_DNA"/>
</dbReference>